<organism evidence="2 3">
    <name type="scientific">Paeniroseomonas aquatica</name>
    <dbReference type="NCBI Taxonomy" id="373043"/>
    <lineage>
        <taxon>Bacteria</taxon>
        <taxon>Pseudomonadati</taxon>
        <taxon>Pseudomonadota</taxon>
        <taxon>Alphaproteobacteria</taxon>
        <taxon>Acetobacterales</taxon>
        <taxon>Acetobacteraceae</taxon>
        <taxon>Paeniroseomonas</taxon>
    </lineage>
</organism>
<feature type="domain" description="Glycosyltransferase 2-like" evidence="1">
    <location>
        <begin position="24"/>
        <end position="154"/>
    </location>
</feature>
<dbReference type="InterPro" id="IPR029044">
    <property type="entry name" value="Nucleotide-diphossugar_trans"/>
</dbReference>
<keyword evidence="3" id="KW-1185">Reference proteome</keyword>
<dbReference type="SUPFAM" id="SSF53448">
    <property type="entry name" value="Nucleotide-diphospho-sugar transferases"/>
    <property type="match status" value="1"/>
</dbReference>
<dbReference type="Proteomes" id="UP001529369">
    <property type="component" value="Unassembled WGS sequence"/>
</dbReference>
<gene>
    <name evidence="2" type="ORF">QWZ14_08410</name>
</gene>
<dbReference type="Gene3D" id="3.90.550.10">
    <property type="entry name" value="Spore Coat Polysaccharide Biosynthesis Protein SpsA, Chain A"/>
    <property type="match status" value="1"/>
</dbReference>
<protein>
    <submittedName>
        <fullName evidence="2">Glycosyltransferase</fullName>
        <ecNumber evidence="2">2.4.-.-</ecNumber>
    </submittedName>
</protein>
<proteinExistence type="predicted"/>
<reference evidence="3" key="1">
    <citation type="journal article" date="2019" name="Int. J. Syst. Evol. Microbiol.">
        <title>The Global Catalogue of Microorganisms (GCM) 10K type strain sequencing project: providing services to taxonomists for standard genome sequencing and annotation.</title>
        <authorList>
            <consortium name="The Broad Institute Genomics Platform"/>
            <consortium name="The Broad Institute Genome Sequencing Center for Infectious Disease"/>
            <person name="Wu L."/>
            <person name="Ma J."/>
        </authorList>
    </citation>
    <scope>NUCLEOTIDE SEQUENCE [LARGE SCALE GENOMIC DNA]</scope>
    <source>
        <strain evidence="3">CECT 7131</strain>
    </source>
</reference>
<evidence type="ECO:0000313" key="3">
    <source>
        <dbReference type="Proteomes" id="UP001529369"/>
    </source>
</evidence>
<evidence type="ECO:0000259" key="1">
    <source>
        <dbReference type="Pfam" id="PF00535"/>
    </source>
</evidence>
<accession>A0ABT8A4B7</accession>
<dbReference type="GO" id="GO:0016757">
    <property type="term" value="F:glycosyltransferase activity"/>
    <property type="evidence" value="ECO:0007669"/>
    <property type="project" value="UniProtKB-KW"/>
</dbReference>
<dbReference type="InterPro" id="IPR001173">
    <property type="entry name" value="Glyco_trans_2-like"/>
</dbReference>
<evidence type="ECO:0000313" key="2">
    <source>
        <dbReference type="EMBL" id="MDN3564388.1"/>
    </source>
</evidence>
<sequence length="360" mass="39806">MSRLNRFSRRKTANASWTDDMITIHMTTHKRLAAGLLDQAVSSVLTQDFQDFEFIVCDDASTDGTAAYLDAVAATDKRLKVFRNPRNVNSVAISLGRCMTASDPGRRWVSWMFDDCILLPGALRKLAAAVAGRDLGMIYGITEVRQPDGSAFRVGDLRPDEVRARIAASSVLVPNGGILIDRTVFDRIGWYDPSIVLRRSCDWDLFRRIIDAGTAFEVLPDVLMEEHGALQADSLRNAFTTTFDLMARFIAARDASGLRLSLANTTSMPIDWIPPAAWTPQDIGLMQFMFVEYFLSVGDLPRAFRWARSLEAHLPGGNLLRQNLLRSVSEGGNNGAMAAGAYAGIMLGAFRQHRERLGEA</sequence>
<dbReference type="InterPro" id="IPR050834">
    <property type="entry name" value="Glycosyltransf_2"/>
</dbReference>
<dbReference type="Pfam" id="PF00535">
    <property type="entry name" value="Glycos_transf_2"/>
    <property type="match status" value="1"/>
</dbReference>
<comment type="caution">
    <text evidence="2">The sequence shown here is derived from an EMBL/GenBank/DDBJ whole genome shotgun (WGS) entry which is preliminary data.</text>
</comment>
<keyword evidence="2" id="KW-0808">Transferase</keyword>
<keyword evidence="2" id="KW-0328">Glycosyltransferase</keyword>
<name>A0ABT8A4B7_9PROT</name>
<dbReference type="EC" id="2.4.-.-" evidence="2"/>
<dbReference type="PANTHER" id="PTHR43685:SF2">
    <property type="entry name" value="GLYCOSYLTRANSFERASE 2-LIKE DOMAIN-CONTAINING PROTEIN"/>
    <property type="match status" value="1"/>
</dbReference>
<dbReference type="EMBL" id="JAUFPN010000084">
    <property type="protein sequence ID" value="MDN3564388.1"/>
    <property type="molecule type" value="Genomic_DNA"/>
</dbReference>
<dbReference type="PANTHER" id="PTHR43685">
    <property type="entry name" value="GLYCOSYLTRANSFERASE"/>
    <property type="match status" value="1"/>
</dbReference>